<evidence type="ECO:0000313" key="2">
    <source>
        <dbReference type="EMBL" id="GAU24112.1"/>
    </source>
</evidence>
<sequence>MDSKMLYATSETIEVRAKNWNEKEKEEEGINSSFVELDDDDSASEKPQIDEAIMLALVSAVKKYNPFNADADADLGPGQTPDGIATTRFNKRPREGTIVAEELENDVAEINAKIRGQNKAFVLRIVRNAMKHIIPFLAENGVQMRIKNDSGEGGVEINADEEAFATSIARMVMEGLTPLLAERRRRRRRVI</sequence>
<proteinExistence type="predicted"/>
<evidence type="ECO:0000313" key="3">
    <source>
        <dbReference type="Proteomes" id="UP000242715"/>
    </source>
</evidence>
<name>A0A2Z6MF98_TRISU</name>
<feature type="region of interest" description="Disordered" evidence="1">
    <location>
        <begin position="19"/>
        <end position="45"/>
    </location>
</feature>
<dbReference type="AlphaFoldDB" id="A0A2Z6MF98"/>
<feature type="compositionally biased region" description="Basic and acidic residues" evidence="1">
    <location>
        <begin position="19"/>
        <end position="28"/>
    </location>
</feature>
<evidence type="ECO:0000256" key="1">
    <source>
        <dbReference type="SAM" id="MobiDB-lite"/>
    </source>
</evidence>
<dbReference type="Proteomes" id="UP000242715">
    <property type="component" value="Unassembled WGS sequence"/>
</dbReference>
<gene>
    <name evidence="2" type="ORF">TSUD_389060</name>
</gene>
<protein>
    <submittedName>
        <fullName evidence="2">Uncharacterized protein</fullName>
    </submittedName>
</protein>
<dbReference type="OrthoDB" id="10445932at2759"/>
<reference evidence="3" key="1">
    <citation type="journal article" date="2017" name="Front. Plant Sci.">
        <title>Climate Clever Clovers: New Paradigm to Reduce the Environmental Footprint of Ruminants by Breeding Low Methanogenic Forages Utilizing Haplotype Variation.</title>
        <authorList>
            <person name="Kaur P."/>
            <person name="Appels R."/>
            <person name="Bayer P.E."/>
            <person name="Keeble-Gagnere G."/>
            <person name="Wang J."/>
            <person name="Hirakawa H."/>
            <person name="Shirasawa K."/>
            <person name="Vercoe P."/>
            <person name="Stefanova K."/>
            <person name="Durmic Z."/>
            <person name="Nichols P."/>
            <person name="Revell C."/>
            <person name="Isobe S.N."/>
            <person name="Edwards D."/>
            <person name="Erskine W."/>
        </authorList>
    </citation>
    <scope>NUCLEOTIDE SEQUENCE [LARGE SCALE GENOMIC DNA]</scope>
    <source>
        <strain evidence="3">cv. Daliak</strain>
    </source>
</reference>
<organism evidence="2 3">
    <name type="scientific">Trifolium subterraneum</name>
    <name type="common">Subterranean clover</name>
    <dbReference type="NCBI Taxonomy" id="3900"/>
    <lineage>
        <taxon>Eukaryota</taxon>
        <taxon>Viridiplantae</taxon>
        <taxon>Streptophyta</taxon>
        <taxon>Embryophyta</taxon>
        <taxon>Tracheophyta</taxon>
        <taxon>Spermatophyta</taxon>
        <taxon>Magnoliopsida</taxon>
        <taxon>eudicotyledons</taxon>
        <taxon>Gunneridae</taxon>
        <taxon>Pentapetalae</taxon>
        <taxon>rosids</taxon>
        <taxon>fabids</taxon>
        <taxon>Fabales</taxon>
        <taxon>Fabaceae</taxon>
        <taxon>Papilionoideae</taxon>
        <taxon>50 kb inversion clade</taxon>
        <taxon>NPAAA clade</taxon>
        <taxon>Hologalegina</taxon>
        <taxon>IRL clade</taxon>
        <taxon>Trifolieae</taxon>
        <taxon>Trifolium</taxon>
    </lineage>
</organism>
<keyword evidence="3" id="KW-1185">Reference proteome</keyword>
<accession>A0A2Z6MF98</accession>
<dbReference type="EMBL" id="DF973284">
    <property type="protein sequence ID" value="GAU24112.1"/>
    <property type="molecule type" value="Genomic_DNA"/>
</dbReference>